<dbReference type="Gene3D" id="1.10.287.130">
    <property type="match status" value="1"/>
</dbReference>
<dbReference type="InterPro" id="IPR036890">
    <property type="entry name" value="HATPase_C_sf"/>
</dbReference>
<evidence type="ECO:0000256" key="10">
    <source>
        <dbReference type="ARBA" id="ARBA00023012"/>
    </source>
</evidence>
<keyword evidence="8" id="KW-0418">Kinase</keyword>
<keyword evidence="11" id="KW-0472">Membrane</keyword>
<dbReference type="GO" id="GO:0005886">
    <property type="term" value="C:plasma membrane"/>
    <property type="evidence" value="ECO:0007669"/>
    <property type="project" value="UniProtKB-SubCell"/>
</dbReference>
<dbReference type="Gene3D" id="3.30.565.10">
    <property type="entry name" value="Histidine kinase-like ATPase, C-terminal domain"/>
    <property type="match status" value="1"/>
</dbReference>
<dbReference type="PRINTS" id="PR00344">
    <property type="entry name" value="BCTRLSENSOR"/>
</dbReference>
<evidence type="ECO:0000256" key="7">
    <source>
        <dbReference type="ARBA" id="ARBA00022741"/>
    </source>
</evidence>
<dbReference type="Proteomes" id="UP000215559">
    <property type="component" value="Unassembled WGS sequence"/>
</dbReference>
<dbReference type="PANTHER" id="PTHR43711:SF1">
    <property type="entry name" value="HISTIDINE KINASE 1"/>
    <property type="match status" value="1"/>
</dbReference>
<gene>
    <name evidence="15" type="ORF">CH330_07515</name>
</gene>
<keyword evidence="9" id="KW-0067">ATP-binding</keyword>
<dbReference type="InterPro" id="IPR003594">
    <property type="entry name" value="HATPase_dom"/>
</dbReference>
<evidence type="ECO:0000259" key="14">
    <source>
        <dbReference type="PROSITE" id="PS50110"/>
    </source>
</evidence>
<protein>
    <recommendedName>
        <fullName evidence="3">histidine kinase</fullName>
        <ecNumber evidence="3">2.7.13.3</ecNumber>
    </recommendedName>
</protein>
<dbReference type="Gene3D" id="3.40.50.2300">
    <property type="match status" value="1"/>
</dbReference>
<dbReference type="EMBL" id="NOZP01000136">
    <property type="protein sequence ID" value="OYD14793.1"/>
    <property type="molecule type" value="Genomic_DNA"/>
</dbReference>
<dbReference type="PROSITE" id="PS50110">
    <property type="entry name" value="RESPONSE_REGULATORY"/>
    <property type="match status" value="1"/>
</dbReference>
<dbReference type="GO" id="GO:0000155">
    <property type="term" value="F:phosphorelay sensor kinase activity"/>
    <property type="evidence" value="ECO:0007669"/>
    <property type="project" value="InterPro"/>
</dbReference>
<dbReference type="EC" id="2.7.13.3" evidence="3"/>
<comment type="subcellular location">
    <subcellularLocation>
        <location evidence="2">Cell membrane</location>
    </subcellularLocation>
</comment>
<dbReference type="InterPro" id="IPR050736">
    <property type="entry name" value="Sensor_HK_Regulatory"/>
</dbReference>
<name>A0A235BQP0_UNCW3</name>
<evidence type="ECO:0000256" key="3">
    <source>
        <dbReference type="ARBA" id="ARBA00012438"/>
    </source>
</evidence>
<keyword evidence="10" id="KW-0902">Two-component regulatory system</keyword>
<keyword evidence="4" id="KW-1003">Cell membrane</keyword>
<evidence type="ECO:0000256" key="2">
    <source>
        <dbReference type="ARBA" id="ARBA00004236"/>
    </source>
</evidence>
<dbReference type="Pfam" id="PF02518">
    <property type="entry name" value="HATPase_c"/>
    <property type="match status" value="1"/>
</dbReference>
<dbReference type="InterPro" id="IPR003661">
    <property type="entry name" value="HisK_dim/P_dom"/>
</dbReference>
<dbReference type="InterPro" id="IPR004358">
    <property type="entry name" value="Sig_transdc_His_kin-like_C"/>
</dbReference>
<dbReference type="Pfam" id="PF00512">
    <property type="entry name" value="HisKA"/>
    <property type="match status" value="1"/>
</dbReference>
<comment type="caution">
    <text evidence="12">Lacks conserved residue(s) required for the propagation of feature annotation.</text>
</comment>
<dbReference type="AlphaFoldDB" id="A0A235BQP0"/>
<dbReference type="PROSITE" id="PS50109">
    <property type="entry name" value="HIS_KIN"/>
    <property type="match status" value="1"/>
</dbReference>
<evidence type="ECO:0000256" key="1">
    <source>
        <dbReference type="ARBA" id="ARBA00000085"/>
    </source>
</evidence>
<evidence type="ECO:0000256" key="12">
    <source>
        <dbReference type="PROSITE-ProRule" id="PRU00169"/>
    </source>
</evidence>
<comment type="caution">
    <text evidence="15">The sequence shown here is derived from an EMBL/GenBank/DDBJ whole genome shotgun (WGS) entry which is preliminary data.</text>
</comment>
<dbReference type="SMART" id="SM00387">
    <property type="entry name" value="HATPase_c"/>
    <property type="match status" value="1"/>
</dbReference>
<dbReference type="SUPFAM" id="SSF52172">
    <property type="entry name" value="CheY-like"/>
    <property type="match status" value="1"/>
</dbReference>
<sequence>MPDSHGMDTVTRMNVAASNKPIVVLTGLNDEVVALEAVRKGAQDYLVKGQIDSTLLLRALRYAIECKRINIELEKLNELKNQFLGMAAHDLRNPLAVVKTCSDFLLEPLGQNLPAEKKTDFMRRIKRNAEFMLKLIDDLLDVSRIESGKLVLDLKPVDMMALIERNIEMNGMLAGVKGIQLLFQSNGPVPRVRADGARLEQVLNNLVSNAIKFSNPGTRVEISIGAENTNLVVSVSDEGPGIPVDELDKLFKPFAQTSVTSTAGEKSTGLGLAIARKIVQAHKGRIWAESEVGKGSTFHFAIPVAD</sequence>
<feature type="domain" description="Histidine kinase" evidence="13">
    <location>
        <begin position="86"/>
        <end position="306"/>
    </location>
</feature>
<evidence type="ECO:0000256" key="5">
    <source>
        <dbReference type="ARBA" id="ARBA00022553"/>
    </source>
</evidence>
<dbReference type="CDD" id="cd00075">
    <property type="entry name" value="HATPase"/>
    <property type="match status" value="1"/>
</dbReference>
<evidence type="ECO:0000256" key="4">
    <source>
        <dbReference type="ARBA" id="ARBA00022475"/>
    </source>
</evidence>
<dbReference type="InterPro" id="IPR011006">
    <property type="entry name" value="CheY-like_superfamily"/>
</dbReference>
<dbReference type="InterPro" id="IPR005467">
    <property type="entry name" value="His_kinase_dom"/>
</dbReference>
<evidence type="ECO:0000256" key="9">
    <source>
        <dbReference type="ARBA" id="ARBA00022840"/>
    </source>
</evidence>
<reference evidence="15 16" key="1">
    <citation type="submission" date="2017-07" db="EMBL/GenBank/DDBJ databases">
        <title>Recovery of genomes from metagenomes via a dereplication, aggregation, and scoring strategy.</title>
        <authorList>
            <person name="Sieber C.M."/>
            <person name="Probst A.J."/>
            <person name="Sharrar A."/>
            <person name="Thomas B.C."/>
            <person name="Hess M."/>
            <person name="Tringe S.G."/>
            <person name="Banfield J.F."/>
        </authorList>
    </citation>
    <scope>NUCLEOTIDE SEQUENCE [LARGE SCALE GENOMIC DNA]</scope>
    <source>
        <strain evidence="15">JGI_Cruoil_03_51_56</strain>
    </source>
</reference>
<dbReference type="CDD" id="cd00082">
    <property type="entry name" value="HisKA"/>
    <property type="match status" value="1"/>
</dbReference>
<dbReference type="GO" id="GO:0005524">
    <property type="term" value="F:ATP binding"/>
    <property type="evidence" value="ECO:0007669"/>
    <property type="project" value="UniProtKB-KW"/>
</dbReference>
<comment type="catalytic activity">
    <reaction evidence="1">
        <text>ATP + protein L-histidine = ADP + protein N-phospho-L-histidine.</text>
        <dbReference type="EC" id="2.7.13.3"/>
    </reaction>
</comment>
<organism evidence="15 16">
    <name type="scientific">candidate division WOR-3 bacterium JGI_Cruoil_03_51_56</name>
    <dbReference type="NCBI Taxonomy" id="1973747"/>
    <lineage>
        <taxon>Bacteria</taxon>
        <taxon>Bacteria division WOR-3</taxon>
    </lineage>
</organism>
<evidence type="ECO:0000256" key="11">
    <source>
        <dbReference type="ARBA" id="ARBA00023136"/>
    </source>
</evidence>
<dbReference type="SMART" id="SM00388">
    <property type="entry name" value="HisKA"/>
    <property type="match status" value="1"/>
</dbReference>
<dbReference type="FunFam" id="3.30.565.10:FF:000023">
    <property type="entry name" value="PAS domain-containing sensor histidine kinase"/>
    <property type="match status" value="1"/>
</dbReference>
<dbReference type="SUPFAM" id="SSF55874">
    <property type="entry name" value="ATPase domain of HSP90 chaperone/DNA topoisomerase II/histidine kinase"/>
    <property type="match status" value="1"/>
</dbReference>
<dbReference type="SUPFAM" id="SSF47384">
    <property type="entry name" value="Homodimeric domain of signal transducing histidine kinase"/>
    <property type="match status" value="1"/>
</dbReference>
<dbReference type="InterPro" id="IPR036097">
    <property type="entry name" value="HisK_dim/P_sf"/>
</dbReference>
<evidence type="ECO:0000259" key="13">
    <source>
        <dbReference type="PROSITE" id="PS50109"/>
    </source>
</evidence>
<evidence type="ECO:0000256" key="8">
    <source>
        <dbReference type="ARBA" id="ARBA00022777"/>
    </source>
</evidence>
<evidence type="ECO:0000313" key="15">
    <source>
        <dbReference type="EMBL" id="OYD14793.1"/>
    </source>
</evidence>
<keyword evidence="6" id="KW-0808">Transferase</keyword>
<keyword evidence="7" id="KW-0547">Nucleotide-binding</keyword>
<dbReference type="PANTHER" id="PTHR43711">
    <property type="entry name" value="TWO-COMPONENT HISTIDINE KINASE"/>
    <property type="match status" value="1"/>
</dbReference>
<dbReference type="InterPro" id="IPR001789">
    <property type="entry name" value="Sig_transdc_resp-reg_receiver"/>
</dbReference>
<keyword evidence="5" id="KW-0597">Phosphoprotein</keyword>
<proteinExistence type="predicted"/>
<feature type="domain" description="Response regulatory" evidence="14">
    <location>
        <begin position="1"/>
        <end position="63"/>
    </location>
</feature>
<evidence type="ECO:0000313" key="16">
    <source>
        <dbReference type="Proteomes" id="UP000215559"/>
    </source>
</evidence>
<accession>A0A235BQP0</accession>
<evidence type="ECO:0000256" key="6">
    <source>
        <dbReference type="ARBA" id="ARBA00022679"/>
    </source>
</evidence>